<feature type="domain" description="Xaa-Pro dipeptidyl-peptidase C-terminal" evidence="2">
    <location>
        <begin position="282"/>
        <end position="519"/>
    </location>
</feature>
<dbReference type="EMBL" id="JNAH01000002">
    <property type="protein sequence ID" value="KGF88968.1"/>
    <property type="molecule type" value="Genomic_DNA"/>
</dbReference>
<dbReference type="InterPro" id="IPR013736">
    <property type="entry name" value="Xaa-Pro_dipept_C"/>
</dbReference>
<proteinExistence type="predicted"/>
<dbReference type="NCBIfam" id="TIGR00976">
    <property type="entry name" value="CocE_NonD"/>
    <property type="match status" value="1"/>
</dbReference>
<dbReference type="OrthoDB" id="319764at2"/>
<dbReference type="InterPro" id="IPR000383">
    <property type="entry name" value="Xaa-Pro-like_dom"/>
</dbReference>
<accession>A0A0A1ZL82</accession>
<dbReference type="AlphaFoldDB" id="A0A0A1ZL82"/>
<dbReference type="Pfam" id="PF08530">
    <property type="entry name" value="PepX_C"/>
    <property type="match status" value="1"/>
</dbReference>
<organism evidence="3 4">
    <name type="scientific">Prochlorococcus marinus str. GP2</name>
    <dbReference type="NCBI Taxonomy" id="59925"/>
    <lineage>
        <taxon>Bacteria</taxon>
        <taxon>Bacillati</taxon>
        <taxon>Cyanobacteriota</taxon>
        <taxon>Cyanophyceae</taxon>
        <taxon>Synechococcales</taxon>
        <taxon>Prochlorococcaceae</taxon>
        <taxon>Prochlorococcus</taxon>
    </lineage>
</organism>
<dbReference type="SUPFAM" id="SSF53474">
    <property type="entry name" value="alpha/beta-Hydrolases"/>
    <property type="match status" value="1"/>
</dbReference>
<dbReference type="GO" id="GO:0008239">
    <property type="term" value="F:dipeptidyl-peptidase activity"/>
    <property type="evidence" value="ECO:0007669"/>
    <property type="project" value="InterPro"/>
</dbReference>
<dbReference type="STRING" id="59925.EU91_0081"/>
<dbReference type="eggNOG" id="COG2936">
    <property type="taxonomic scope" value="Bacteria"/>
</dbReference>
<evidence type="ECO:0000313" key="4">
    <source>
        <dbReference type="Proteomes" id="UP000030598"/>
    </source>
</evidence>
<dbReference type="InterPro" id="IPR005674">
    <property type="entry name" value="CocE/Ser_esterase"/>
</dbReference>
<dbReference type="Proteomes" id="UP000030598">
    <property type="component" value="Unassembled WGS sequence"/>
</dbReference>
<dbReference type="Gene3D" id="1.10.3020.10">
    <property type="entry name" value="alpha-amino acid ester hydrolase ( Helical cap domain)"/>
    <property type="match status" value="1"/>
</dbReference>
<evidence type="ECO:0000256" key="1">
    <source>
        <dbReference type="ARBA" id="ARBA00022801"/>
    </source>
</evidence>
<dbReference type="SMART" id="SM00939">
    <property type="entry name" value="PepX_C"/>
    <property type="match status" value="1"/>
</dbReference>
<dbReference type="InterPro" id="IPR008979">
    <property type="entry name" value="Galactose-bd-like_sf"/>
</dbReference>
<evidence type="ECO:0000259" key="2">
    <source>
        <dbReference type="SMART" id="SM00939"/>
    </source>
</evidence>
<dbReference type="RefSeq" id="WP_032523717.1">
    <property type="nucleotide sequence ID" value="NZ_CP138934.1"/>
</dbReference>
<keyword evidence="1 3" id="KW-0378">Hydrolase</keyword>
<reference evidence="4" key="1">
    <citation type="journal article" date="2014" name="Sci. Data">
        <title>Genomes of diverse isolates of the marine cyanobacterium Prochlorococcus.</title>
        <authorList>
            <person name="Biller S."/>
            <person name="Berube P."/>
            <person name="Thompson J."/>
            <person name="Kelly L."/>
            <person name="Roggensack S."/>
            <person name="Awad L."/>
            <person name="Roache-Johnson K."/>
            <person name="Ding H."/>
            <person name="Giovannoni S.J."/>
            <person name="Moore L.R."/>
            <person name="Chisholm S.W."/>
        </authorList>
    </citation>
    <scope>NUCLEOTIDE SEQUENCE [LARGE SCALE GENOMIC DNA]</scope>
    <source>
        <strain evidence="4">GP2</strain>
    </source>
</reference>
<sequence>MSGSRWFDKSLVLRDGVRLISRIWLPNNNGPWPALLMRQPYGREIASTITYSHPEWWASKGYMVIIQDVRGMGSSEGIFNGFSQEASDTSETHEWVRSLKECNGKLGLYGFSYQGFTQLTGELNSKPPDCLSPAMTGMNIKDHWCSDGGAYWWHNNIAWGLQIAALKMKRENKLLEWEKIRLALENKSYLREGIDTLKKYDPNSFVLEWLKNLNNALPFEEFKPISTWIKQPMLIIGGLWDPHLKGAFDLYKKSKEAGGSPEIIIGNATHLNWWEGSQESLLKFFDKHLKSDEKFNSENPKSEKKIWNISLNKWEELNNKFHPEFIFGLKSDGTANIEVEDGSLTINSKGSGWFTIVNDPWRPTPSDGGHLGPNPGKFNRSIIDKRLDVGVFQTNSFEEDQYLRGIPTLEIQVKSDQPNFDICLALSLVEQGTDKVNQFSTGFLRVKNSKISEECIYQITMQPTNICLIKDSKLRLSISAAAYPAIGVNPGFEEGNIGAPSANHRVITLSFSLKRTFMKMTPFFIK</sequence>
<evidence type="ECO:0000313" key="3">
    <source>
        <dbReference type="EMBL" id="KGF88968.1"/>
    </source>
</evidence>
<dbReference type="Pfam" id="PF02129">
    <property type="entry name" value="Peptidase_S15"/>
    <property type="match status" value="1"/>
</dbReference>
<comment type="caution">
    <text evidence="3">The sequence shown here is derived from an EMBL/GenBank/DDBJ whole genome shotgun (WGS) entry which is preliminary data.</text>
</comment>
<dbReference type="Gene3D" id="2.60.120.260">
    <property type="entry name" value="Galactose-binding domain-like"/>
    <property type="match status" value="1"/>
</dbReference>
<dbReference type="SUPFAM" id="SSF49785">
    <property type="entry name" value="Galactose-binding domain-like"/>
    <property type="match status" value="1"/>
</dbReference>
<protein>
    <submittedName>
        <fullName evidence="3">Alpha/beta hydrolase</fullName>
    </submittedName>
</protein>
<gene>
    <name evidence="3" type="ORF">EU91_0081</name>
</gene>
<name>A0A0A1ZL82_PROMR</name>
<dbReference type="Gene3D" id="3.40.50.1820">
    <property type="entry name" value="alpha/beta hydrolase"/>
    <property type="match status" value="1"/>
</dbReference>
<dbReference type="InterPro" id="IPR029058">
    <property type="entry name" value="AB_hydrolase_fold"/>
</dbReference>